<protein>
    <submittedName>
        <fullName evidence="3">Uncharacterized protein</fullName>
    </submittedName>
</protein>
<evidence type="ECO:0000256" key="2">
    <source>
        <dbReference type="SAM" id="Phobius"/>
    </source>
</evidence>
<feature type="compositionally biased region" description="Polar residues" evidence="1">
    <location>
        <begin position="110"/>
        <end position="127"/>
    </location>
</feature>
<sequence>MAYTERLAVGLAVGVPSFLILTFVLILWLRNQRKQRREDQRENEYDLGIRDDELFGRFQEELHRPYQKEEPQPDPNKSSSTAQGTESAEKPYISSNGSSTSTTTIEHHNQSLINPPKSSHTRSPTKSGSAYDFYDSFIPVLHPGSTNQNSSSTLQELAPPVHDAESTNASSNNVSILGSALPREKSLDNLAKQLTAPAFFEKLPSRAATVSLKHRGPGSQVMTANNSSSDLVGLTINEHNTINDNFVYEAPKVDTKADNAAKANSSTPGALSKVLGGQIDNSFDKDAGMTNNSPFKDSHTSDISEESEPGVVFQ</sequence>
<feature type="compositionally biased region" description="Polar residues" evidence="1">
    <location>
        <begin position="75"/>
        <end position="86"/>
    </location>
</feature>
<feature type="region of interest" description="Disordered" evidence="1">
    <location>
        <begin position="260"/>
        <end position="314"/>
    </location>
</feature>
<feature type="compositionally biased region" description="Low complexity" evidence="1">
    <location>
        <begin position="94"/>
        <end position="104"/>
    </location>
</feature>
<dbReference type="OrthoDB" id="4082885at2759"/>
<gene>
    <name evidence="3" type="ORF">CANTADRAFT_90120</name>
</gene>
<proteinExistence type="predicted"/>
<dbReference type="GeneID" id="30985792"/>
<feature type="transmembrane region" description="Helical" evidence="2">
    <location>
        <begin position="6"/>
        <end position="29"/>
    </location>
</feature>
<feature type="compositionally biased region" description="Polar residues" evidence="1">
    <location>
        <begin position="144"/>
        <end position="155"/>
    </location>
</feature>
<reference evidence="4" key="1">
    <citation type="submission" date="2016-05" db="EMBL/GenBank/DDBJ databases">
        <title>Comparative genomics of biotechnologically important yeasts.</title>
        <authorList>
            <consortium name="DOE Joint Genome Institute"/>
            <person name="Riley R."/>
            <person name="Haridas S."/>
            <person name="Wolfe K.H."/>
            <person name="Lopes M.R."/>
            <person name="Hittinger C.T."/>
            <person name="Goker M."/>
            <person name="Salamov A."/>
            <person name="Wisecaver J."/>
            <person name="Long T.M."/>
            <person name="Aerts A.L."/>
            <person name="Barry K."/>
            <person name="Choi C."/>
            <person name="Clum A."/>
            <person name="Coughlan A.Y."/>
            <person name="Deshpande S."/>
            <person name="Douglass A.P."/>
            <person name="Hanson S.J."/>
            <person name="Klenk H.-P."/>
            <person name="Labutti K."/>
            <person name="Lapidus A."/>
            <person name="Lindquist E."/>
            <person name="Lipzen A."/>
            <person name="Meier-Kolthoff J.P."/>
            <person name="Ohm R.A."/>
            <person name="Otillar R.P."/>
            <person name="Pangilinan J."/>
            <person name="Peng Y."/>
            <person name="Rokas A."/>
            <person name="Rosa C.A."/>
            <person name="Scheuner C."/>
            <person name="Sibirny A.A."/>
            <person name="Slot J.C."/>
            <person name="Stielow J.B."/>
            <person name="Sun H."/>
            <person name="Kurtzman C.P."/>
            <person name="Blackwell M."/>
            <person name="Grigoriev I.V."/>
            <person name="Jeffries T.W."/>
        </authorList>
    </citation>
    <scope>NUCLEOTIDE SEQUENCE [LARGE SCALE GENOMIC DNA]</scope>
    <source>
        <strain evidence="4">NRRL Y-17324</strain>
    </source>
</reference>
<feature type="region of interest" description="Disordered" evidence="1">
    <location>
        <begin position="144"/>
        <end position="170"/>
    </location>
</feature>
<keyword evidence="4" id="KW-1185">Reference proteome</keyword>
<dbReference type="RefSeq" id="XP_020064132.1">
    <property type="nucleotide sequence ID" value="XM_020211656.1"/>
</dbReference>
<organism evidence="3 4">
    <name type="scientific">Suhomyces tanzawaensis NRRL Y-17324</name>
    <dbReference type="NCBI Taxonomy" id="984487"/>
    <lineage>
        <taxon>Eukaryota</taxon>
        <taxon>Fungi</taxon>
        <taxon>Dikarya</taxon>
        <taxon>Ascomycota</taxon>
        <taxon>Saccharomycotina</taxon>
        <taxon>Pichiomycetes</taxon>
        <taxon>Debaryomycetaceae</taxon>
        <taxon>Suhomyces</taxon>
    </lineage>
</organism>
<dbReference type="EMBL" id="KV453912">
    <property type="protein sequence ID" value="ODV79010.1"/>
    <property type="molecule type" value="Genomic_DNA"/>
</dbReference>
<evidence type="ECO:0000313" key="3">
    <source>
        <dbReference type="EMBL" id="ODV79010.1"/>
    </source>
</evidence>
<dbReference type="Proteomes" id="UP000094285">
    <property type="component" value="Unassembled WGS sequence"/>
</dbReference>
<evidence type="ECO:0000256" key="1">
    <source>
        <dbReference type="SAM" id="MobiDB-lite"/>
    </source>
</evidence>
<name>A0A1E4SHR1_9ASCO</name>
<accession>A0A1E4SHR1</accession>
<evidence type="ECO:0000313" key="4">
    <source>
        <dbReference type="Proteomes" id="UP000094285"/>
    </source>
</evidence>
<feature type="region of interest" description="Disordered" evidence="1">
    <location>
        <begin position="63"/>
        <end position="127"/>
    </location>
</feature>
<dbReference type="AlphaFoldDB" id="A0A1E4SHR1"/>
<keyword evidence="2" id="KW-0472">Membrane</keyword>
<keyword evidence="2" id="KW-1133">Transmembrane helix</keyword>
<keyword evidence="2" id="KW-0812">Transmembrane</keyword>